<proteinExistence type="predicted"/>
<keyword evidence="3" id="KW-1185">Reference proteome</keyword>
<sequence length="310" mass="32719">MRRIYVEEPARGASCGRLRSGGMTRILPVLCTVAAIVVLTSCNSSENTATTSSISTTTAPAVPTNSRGAIEVDLGQPARITDDSGATVLAITGTRLDTDGCTPNLHPEVVHTKFIATIRTGTVETPQWLWPSDIYYVDNAGKVAQNLEVSQAVGEDFACDGSVALIDVPPNSTADGSPTLVVPVMTTAIGYHLKTGDVDQRVEWKLPPNWRQKITPTSTPTPAATEEPEPAPAPVPGTEAPSGGSNLPPGWDKDGDGLIDTDAPIGDVPCDTTECLIEKNREGAEEAERSEGPSPWVRGQLCDQGQVEYC</sequence>
<dbReference type="KEGG" id="vg:62974422"/>
<dbReference type="Proteomes" id="UP000319240">
    <property type="component" value="Segment"/>
</dbReference>
<evidence type="ECO:0000313" key="3">
    <source>
        <dbReference type="Proteomes" id="UP000319240"/>
    </source>
</evidence>
<protein>
    <submittedName>
        <fullName evidence="2">Uncharacterized protein</fullName>
    </submittedName>
</protein>
<evidence type="ECO:0000256" key="1">
    <source>
        <dbReference type="SAM" id="MobiDB-lite"/>
    </source>
</evidence>
<feature type="compositionally biased region" description="Low complexity" evidence="1">
    <location>
        <begin position="215"/>
        <end position="225"/>
    </location>
</feature>
<feature type="compositionally biased region" description="Basic and acidic residues" evidence="1">
    <location>
        <begin position="276"/>
        <end position="291"/>
    </location>
</feature>
<dbReference type="EMBL" id="MK801721">
    <property type="protein sequence ID" value="QDF17132.1"/>
    <property type="molecule type" value="Genomic_DNA"/>
</dbReference>
<dbReference type="RefSeq" id="YP_010001255.1">
    <property type="nucleotide sequence ID" value="NC_053174.1"/>
</dbReference>
<evidence type="ECO:0000313" key="2">
    <source>
        <dbReference type="EMBL" id="QDF17132.1"/>
    </source>
</evidence>
<name>A0A4Y6EF75_9CAUD</name>
<organism evidence="2 3">
    <name type="scientific">Gordonia phage William</name>
    <dbReference type="NCBI Taxonomy" id="2571253"/>
    <lineage>
        <taxon>Viruses</taxon>
        <taxon>Duplodnaviria</taxon>
        <taxon>Heunggongvirae</taxon>
        <taxon>Uroviricota</taxon>
        <taxon>Caudoviricetes</taxon>
        <taxon>Fairfaxidumvirus</taxon>
        <taxon>Fairfaxidumvirus william</taxon>
    </lineage>
</organism>
<gene>
    <name evidence="2" type="primary">37</name>
    <name evidence="2" type="ORF">SEA_WILLIAM_37</name>
</gene>
<accession>A0A4Y6EF75</accession>
<reference evidence="2 3" key="1">
    <citation type="submission" date="2019-04" db="EMBL/GenBank/DDBJ databases">
        <authorList>
            <person name="Pope W.H."/>
            <person name="Garlena R.A."/>
            <person name="Russell D.A."/>
            <person name="Jacobs-Sera D."/>
            <person name="Hatfull G.F."/>
        </authorList>
    </citation>
    <scope>NUCLEOTIDE SEQUENCE [LARGE SCALE GENOMIC DNA]</scope>
</reference>
<feature type="region of interest" description="Disordered" evidence="1">
    <location>
        <begin position="211"/>
        <end position="299"/>
    </location>
</feature>
<dbReference type="GeneID" id="62974422"/>